<sequence length="318" mass="33850">MTAGSDAIERIHGSALYEQMDPDSVVVLSMLDSDTRKSDWVEDKKTATSDHFGQPAFILGYEDNETDLLRDGSSDDVLEGFGGNDQFQLSNGTDIVFGDPGSDTVQLAGRQADYDIIRGAPDTFYFYDRTGANGLKELHDIETVKFSESRSGNIDLTKQVKSVTTGASPAYQLGANGDDTLHGHAGSDVLIGAGGNDTLWGGDGNDALYGGLGNDTLYGDKGNDTLSGGFGNDTFVLNTADWGNDVITDFNIHAGDKDVLTFAKGMFSSLDDLLHHTKSGIDPSTTIITDGNSTLTLLDKSYAAFTVDVKQNGDVRLA</sequence>
<comment type="caution">
    <text evidence="3">The sequence shown here is derived from an EMBL/GenBank/DDBJ whole genome shotgun (WGS) entry which is preliminary data.</text>
</comment>
<dbReference type="NCBIfam" id="TIGR03661">
    <property type="entry name" value="T1SS_VCA0849"/>
    <property type="match status" value="1"/>
</dbReference>
<evidence type="ECO:0000313" key="4">
    <source>
        <dbReference type="Proteomes" id="UP000241158"/>
    </source>
</evidence>
<dbReference type="Pfam" id="PF00353">
    <property type="entry name" value="HemolysinCabind"/>
    <property type="match status" value="2"/>
</dbReference>
<dbReference type="GO" id="GO:0005509">
    <property type="term" value="F:calcium ion binding"/>
    <property type="evidence" value="ECO:0007669"/>
    <property type="project" value="InterPro"/>
</dbReference>
<dbReference type="InterPro" id="IPR050557">
    <property type="entry name" value="RTX_toxin/Mannuronan_C5-epim"/>
</dbReference>
<dbReference type="InterPro" id="IPR011049">
    <property type="entry name" value="Serralysin-like_metalloprot_C"/>
</dbReference>
<dbReference type="SUPFAM" id="SSF51120">
    <property type="entry name" value="beta-Roll"/>
    <property type="match status" value="1"/>
</dbReference>
<dbReference type="Gene3D" id="2.150.10.10">
    <property type="entry name" value="Serralysin-like metalloprotease, C-terminal"/>
    <property type="match status" value="1"/>
</dbReference>
<dbReference type="OrthoDB" id="8276004at2"/>
<evidence type="ECO:0000256" key="1">
    <source>
        <dbReference type="ARBA" id="ARBA00004613"/>
    </source>
</evidence>
<name>A0A2P7B1Z1_9HYPH</name>
<proteinExistence type="predicted"/>
<dbReference type="PROSITE" id="PS00330">
    <property type="entry name" value="HEMOLYSIN_CALCIUM"/>
    <property type="match status" value="2"/>
</dbReference>
<keyword evidence="2" id="KW-0964">Secreted</keyword>
<dbReference type="GO" id="GO:0005576">
    <property type="term" value="C:extracellular region"/>
    <property type="evidence" value="ECO:0007669"/>
    <property type="project" value="UniProtKB-SubCell"/>
</dbReference>
<dbReference type="EMBL" id="PGGN01000001">
    <property type="protein sequence ID" value="PSH60464.1"/>
    <property type="molecule type" value="Genomic_DNA"/>
</dbReference>
<comment type="subcellular location">
    <subcellularLocation>
        <location evidence="1">Secreted</location>
    </subcellularLocation>
</comment>
<dbReference type="Proteomes" id="UP000241158">
    <property type="component" value="Unassembled WGS sequence"/>
</dbReference>
<keyword evidence="4" id="KW-1185">Reference proteome</keyword>
<dbReference type="InterPro" id="IPR001343">
    <property type="entry name" value="Hemolysn_Ca-bd"/>
</dbReference>
<protein>
    <recommendedName>
        <fullName evidence="5">Calcium-binding protein</fullName>
    </recommendedName>
</protein>
<accession>A0A2P7B1Z1</accession>
<evidence type="ECO:0008006" key="5">
    <source>
        <dbReference type="Google" id="ProtNLM"/>
    </source>
</evidence>
<dbReference type="PANTHER" id="PTHR38340">
    <property type="entry name" value="S-LAYER PROTEIN"/>
    <property type="match status" value="1"/>
</dbReference>
<dbReference type="RefSeq" id="WP_106715780.1">
    <property type="nucleotide sequence ID" value="NZ_JACHXT010000004.1"/>
</dbReference>
<dbReference type="InterPro" id="IPR019960">
    <property type="entry name" value="T1SS_VCA0849"/>
</dbReference>
<gene>
    <name evidence="3" type="ORF">CU100_07250</name>
</gene>
<dbReference type="PRINTS" id="PR00313">
    <property type="entry name" value="CABNDNGRPT"/>
</dbReference>
<dbReference type="InterPro" id="IPR018511">
    <property type="entry name" value="Hemolysin-typ_Ca-bd_CS"/>
</dbReference>
<evidence type="ECO:0000256" key="2">
    <source>
        <dbReference type="ARBA" id="ARBA00022525"/>
    </source>
</evidence>
<dbReference type="AlphaFoldDB" id="A0A2P7B1Z1"/>
<dbReference type="PANTHER" id="PTHR38340:SF1">
    <property type="entry name" value="S-LAYER PROTEIN"/>
    <property type="match status" value="1"/>
</dbReference>
<reference evidence="4" key="1">
    <citation type="submission" date="2017-11" db="EMBL/GenBank/DDBJ databases">
        <authorList>
            <person name="Kuznetsova I."/>
            <person name="Sazanova A."/>
            <person name="Chirak E."/>
            <person name="Safronova V."/>
            <person name="Willems A."/>
        </authorList>
    </citation>
    <scope>NUCLEOTIDE SEQUENCE [LARGE SCALE GENOMIC DNA]</scope>
    <source>
        <strain evidence="4">PEPV15</strain>
    </source>
</reference>
<evidence type="ECO:0000313" key="3">
    <source>
        <dbReference type="EMBL" id="PSH60464.1"/>
    </source>
</evidence>
<organism evidence="3 4">
    <name type="scientific">Phyllobacterium endophyticum</name>
    <dbReference type="NCBI Taxonomy" id="1149773"/>
    <lineage>
        <taxon>Bacteria</taxon>
        <taxon>Pseudomonadati</taxon>
        <taxon>Pseudomonadota</taxon>
        <taxon>Alphaproteobacteria</taxon>
        <taxon>Hyphomicrobiales</taxon>
        <taxon>Phyllobacteriaceae</taxon>
        <taxon>Phyllobacterium</taxon>
    </lineage>
</organism>